<evidence type="ECO:0000313" key="1">
    <source>
        <dbReference type="EMBL" id="GJD66992.1"/>
    </source>
</evidence>
<evidence type="ECO:0008006" key="3">
    <source>
        <dbReference type="Google" id="ProtNLM"/>
    </source>
</evidence>
<gene>
    <name evidence="1" type="ORF">MPEAHAMD_7191</name>
</gene>
<reference evidence="1" key="1">
    <citation type="journal article" date="2016" name="Front. Microbiol.">
        <title>Genome Sequence of the Piezophilic, Mesophilic Sulfate-Reducing Bacterium Desulfovibrio indicus J2T.</title>
        <authorList>
            <person name="Cao J."/>
            <person name="Maignien L."/>
            <person name="Shao Z."/>
            <person name="Alain K."/>
            <person name="Jebbar M."/>
        </authorList>
    </citation>
    <scope>NUCLEOTIDE SEQUENCE</scope>
    <source>
        <strain evidence="1">JCM 32048</strain>
    </source>
</reference>
<accession>A0AA37HJL3</accession>
<reference evidence="1" key="2">
    <citation type="submission" date="2021-08" db="EMBL/GenBank/DDBJ databases">
        <authorList>
            <person name="Tani A."/>
            <person name="Ola A."/>
            <person name="Ogura Y."/>
            <person name="Katsura K."/>
            <person name="Hayashi T."/>
        </authorList>
    </citation>
    <scope>NUCLEOTIDE SEQUENCE</scope>
    <source>
        <strain evidence="1">JCM 32048</strain>
    </source>
</reference>
<protein>
    <recommendedName>
        <fullName evidence="3">DUF4071 domain-containing protein</fullName>
    </recommendedName>
</protein>
<evidence type="ECO:0000313" key="2">
    <source>
        <dbReference type="Proteomes" id="UP001055286"/>
    </source>
</evidence>
<name>A0AA37HJL3_9HYPH</name>
<sequence>MRAFIVRPFGTKRGINFDRVETDLIAKALDQLGIMGRTTAEIMRPGSIREDMFQLLLTADLVVADITLHNANVYYELGIRHALRDRMTVLLRGVGEEHGEMTADAVPFDLLTDRYLTYQLSGPDGLIKEPEVATEALVAAIAQGRASGGRDSPVFKLLPKLRAPSPDEFLAVPVDFEEEVERTISGIAKRPQSDERTLFSGDLGLLAHEARLFPWAGAGLRLVGRKQFDGKHFEGARLTWEEIRRRDGQDLEANLKLTTICQKLGDLSASNAAAQRVLSRSDLSLDRRAEIHALQASNLKVQWLRPLQDLPSQQRGEAALRSGLLPEAVESYEAGFRADRNHYYSAINALALRVVQRELAQCFPEVWELSIPERDGADPRVQAELELGRIKERIDRLGTGVTLALESADAFEGPENAVWRAFTAADRTCLISNNPARVAEAFRRTIEKFREAFSFALSSAQSQLELLQLVGVLEKNVTAGLACFPAKPTQDANKRGRIVLFTGHRIDDADRTAKGKPPRFPRTTEAEEIARQAVKASIQRALASPQGIAFGLAGGASGGDILFHEVCETLAVPTWLYLALPVGRYKNESVRGAGDSWLRRFDQLQSRLETRSRCMPELRSEAGEPDKLPRWLQALPNYDIWQRNNLWMLHNALSFGPDRVTLVALWDEEAEGDGPGGTAHLVELARNAGAEVDILNSKSLFGLAQ</sequence>
<organism evidence="1 2">
    <name type="scientific">Methylobacterium frigidaeris</name>
    <dbReference type="NCBI Taxonomy" id="2038277"/>
    <lineage>
        <taxon>Bacteria</taxon>
        <taxon>Pseudomonadati</taxon>
        <taxon>Pseudomonadota</taxon>
        <taxon>Alphaproteobacteria</taxon>
        <taxon>Hyphomicrobiales</taxon>
        <taxon>Methylobacteriaceae</taxon>
        <taxon>Methylobacterium</taxon>
    </lineage>
</organism>
<dbReference type="Proteomes" id="UP001055286">
    <property type="component" value="Unassembled WGS sequence"/>
</dbReference>
<dbReference type="AlphaFoldDB" id="A0AA37HJL3"/>
<proteinExistence type="predicted"/>
<keyword evidence="2" id="KW-1185">Reference proteome</keyword>
<dbReference type="Pfam" id="PF20308">
    <property type="entry name" value="TPR-S"/>
    <property type="match status" value="1"/>
</dbReference>
<dbReference type="EMBL" id="BPQJ01000101">
    <property type="protein sequence ID" value="GJD66992.1"/>
    <property type="molecule type" value="Genomic_DNA"/>
</dbReference>
<comment type="caution">
    <text evidence="1">The sequence shown here is derived from an EMBL/GenBank/DDBJ whole genome shotgun (WGS) entry which is preliminary data.</text>
</comment>
<dbReference type="InterPro" id="IPR046880">
    <property type="entry name" value="TPR-S"/>
</dbReference>
<dbReference type="RefSeq" id="WP_238193838.1">
    <property type="nucleotide sequence ID" value="NZ_BPQJ01000101.1"/>
</dbReference>